<evidence type="ECO:0000256" key="1">
    <source>
        <dbReference type="SAM" id="MobiDB-lite"/>
    </source>
</evidence>
<evidence type="ECO:0000313" key="2">
    <source>
        <dbReference type="EMBL" id="JAE38150.1"/>
    </source>
</evidence>
<feature type="region of interest" description="Disordered" evidence="1">
    <location>
        <begin position="1"/>
        <end position="28"/>
    </location>
</feature>
<reference evidence="2" key="1">
    <citation type="submission" date="2014-09" db="EMBL/GenBank/DDBJ databases">
        <authorList>
            <person name="Magalhaes I.L.F."/>
            <person name="Oliveira U."/>
            <person name="Santos F.R."/>
            <person name="Vidigal T.H.D.A."/>
            <person name="Brescovit A.D."/>
            <person name="Santos A.J."/>
        </authorList>
    </citation>
    <scope>NUCLEOTIDE SEQUENCE</scope>
    <source>
        <tissue evidence="2">Shoot tissue taken approximately 20 cm above the soil surface</tissue>
    </source>
</reference>
<proteinExistence type="predicted"/>
<dbReference type="EMBL" id="GBRH01159746">
    <property type="protein sequence ID" value="JAE38150.1"/>
    <property type="molecule type" value="Transcribed_RNA"/>
</dbReference>
<dbReference type="AlphaFoldDB" id="A0A0A9HM03"/>
<feature type="compositionally biased region" description="Low complexity" evidence="1">
    <location>
        <begin position="17"/>
        <end position="28"/>
    </location>
</feature>
<protein>
    <submittedName>
        <fullName evidence="2">Uncharacterized protein</fullName>
    </submittedName>
</protein>
<organism evidence="2">
    <name type="scientific">Arundo donax</name>
    <name type="common">Giant reed</name>
    <name type="synonym">Donax arundinaceus</name>
    <dbReference type="NCBI Taxonomy" id="35708"/>
    <lineage>
        <taxon>Eukaryota</taxon>
        <taxon>Viridiplantae</taxon>
        <taxon>Streptophyta</taxon>
        <taxon>Embryophyta</taxon>
        <taxon>Tracheophyta</taxon>
        <taxon>Spermatophyta</taxon>
        <taxon>Magnoliopsida</taxon>
        <taxon>Liliopsida</taxon>
        <taxon>Poales</taxon>
        <taxon>Poaceae</taxon>
        <taxon>PACMAD clade</taxon>
        <taxon>Arundinoideae</taxon>
        <taxon>Arundineae</taxon>
        <taxon>Arundo</taxon>
    </lineage>
</organism>
<accession>A0A0A9HM03</accession>
<sequence length="28" mass="3066">MLPGKSGISRPLRARTRPPTQRAAAYRG</sequence>
<reference evidence="2" key="2">
    <citation type="journal article" date="2015" name="Data Brief">
        <title>Shoot transcriptome of the giant reed, Arundo donax.</title>
        <authorList>
            <person name="Barrero R.A."/>
            <person name="Guerrero F.D."/>
            <person name="Moolhuijzen P."/>
            <person name="Goolsby J.A."/>
            <person name="Tidwell J."/>
            <person name="Bellgard S.E."/>
            <person name="Bellgard M.I."/>
        </authorList>
    </citation>
    <scope>NUCLEOTIDE SEQUENCE</scope>
    <source>
        <tissue evidence="2">Shoot tissue taken approximately 20 cm above the soil surface</tissue>
    </source>
</reference>
<name>A0A0A9HM03_ARUDO</name>